<gene>
    <name evidence="2" type="ORF">HCG48_19495</name>
</gene>
<organism evidence="2 3">
    <name type="scientific">Oxynema aestuarii AP17</name>
    <dbReference type="NCBI Taxonomy" id="2064643"/>
    <lineage>
        <taxon>Bacteria</taxon>
        <taxon>Bacillati</taxon>
        <taxon>Cyanobacteriota</taxon>
        <taxon>Cyanophyceae</taxon>
        <taxon>Oscillatoriophycideae</taxon>
        <taxon>Oscillatoriales</taxon>
        <taxon>Oscillatoriaceae</taxon>
        <taxon>Oxynema</taxon>
        <taxon>Oxynema aestuarii</taxon>
    </lineage>
</organism>
<accession>A0A6H1U0Z3</accession>
<dbReference type="InterPro" id="IPR029063">
    <property type="entry name" value="SAM-dependent_MTases_sf"/>
</dbReference>
<keyword evidence="3" id="KW-1185">Reference proteome</keyword>
<dbReference type="AlphaFoldDB" id="A0A6H1U0Z3"/>
<name>A0A6H1U0Z3_9CYAN</name>
<dbReference type="SUPFAM" id="SSF53335">
    <property type="entry name" value="S-adenosyl-L-methionine-dependent methyltransferases"/>
    <property type="match status" value="1"/>
</dbReference>
<dbReference type="RefSeq" id="WP_168570649.1">
    <property type="nucleotide sequence ID" value="NZ_CP051167.1"/>
</dbReference>
<protein>
    <submittedName>
        <fullName evidence="2">Methyltransferase domain-containing protein</fullName>
    </submittedName>
</protein>
<dbReference type="GO" id="GO:0032259">
    <property type="term" value="P:methylation"/>
    <property type="evidence" value="ECO:0007669"/>
    <property type="project" value="UniProtKB-KW"/>
</dbReference>
<sequence>MKYLNLGCGRRFHSDWTNVDFTSTGEGVIAHNLTQGLPFPDSSFDVIYHSHVLEHFTKNTAESFLSECCRVLRSQGILRVVVPDLEQIAKIYLVALEKVNAGFKEWAANYEWILLEMYDQTVRNNSGGEMGAYLLQEDIPNEEFVLKRYGIEAKNLIEAGRQHQQTPQSSLVFESQPKGLLKQIYRFLRNPDYRREFLLKTLLGNEYNALQIGRFRQSGEVHQWMYDRHSLSILLEKCGLENIVQRSATESYIPNWTSFNLDTEPDGTVYKPDSLFMEAIKLTI</sequence>
<dbReference type="Pfam" id="PF08241">
    <property type="entry name" value="Methyltransf_11"/>
    <property type="match status" value="1"/>
</dbReference>
<proteinExistence type="predicted"/>
<keyword evidence="2" id="KW-0808">Transferase</keyword>
<dbReference type="Gene3D" id="3.40.50.150">
    <property type="entry name" value="Vaccinia Virus protein VP39"/>
    <property type="match status" value="1"/>
</dbReference>
<feature type="domain" description="Methyltransferase type 11" evidence="1">
    <location>
        <begin position="30"/>
        <end position="78"/>
    </location>
</feature>
<dbReference type="InterPro" id="IPR013216">
    <property type="entry name" value="Methyltransf_11"/>
</dbReference>
<evidence type="ECO:0000313" key="2">
    <source>
        <dbReference type="EMBL" id="QIZ72501.1"/>
    </source>
</evidence>
<dbReference type="Proteomes" id="UP000500857">
    <property type="component" value="Chromosome"/>
</dbReference>
<dbReference type="KEGG" id="oxy:HCG48_19495"/>
<reference evidence="2 3" key="1">
    <citation type="submission" date="2020-04" db="EMBL/GenBank/DDBJ databases">
        <authorList>
            <person name="Basu S."/>
            <person name="Maruthanayagam V."/>
            <person name="Chakraborty S."/>
            <person name="Pramanik A."/>
            <person name="Mukherjee J."/>
            <person name="Brink B."/>
        </authorList>
    </citation>
    <scope>NUCLEOTIDE SEQUENCE [LARGE SCALE GENOMIC DNA]</scope>
    <source>
        <strain evidence="2 3">AP17</strain>
    </source>
</reference>
<dbReference type="GO" id="GO:0008757">
    <property type="term" value="F:S-adenosylmethionine-dependent methyltransferase activity"/>
    <property type="evidence" value="ECO:0007669"/>
    <property type="project" value="InterPro"/>
</dbReference>
<evidence type="ECO:0000259" key="1">
    <source>
        <dbReference type="Pfam" id="PF08241"/>
    </source>
</evidence>
<dbReference type="CDD" id="cd02440">
    <property type="entry name" value="AdoMet_MTases"/>
    <property type="match status" value="1"/>
</dbReference>
<dbReference type="EMBL" id="CP051167">
    <property type="protein sequence ID" value="QIZ72501.1"/>
    <property type="molecule type" value="Genomic_DNA"/>
</dbReference>
<evidence type="ECO:0000313" key="3">
    <source>
        <dbReference type="Proteomes" id="UP000500857"/>
    </source>
</evidence>
<keyword evidence="2" id="KW-0489">Methyltransferase</keyword>